<keyword evidence="6" id="KW-0560">Oxidoreductase</keyword>
<sequence>MKKYFIKVSQISLILVFLVILAGSFVRMTGSGMGCPDWPKCFGQLIPPTDISQIEWAPKKKFKKGIILKNEGRLIVAKKKFVSSNRINLSNWDHYTKHNYSDFNAEKTWIEFINRLLGVIAGLGTLMMFILSLSFWNEKKILVFNSLLIIIGMVFQAWLGKLVVDSNLAPYKITFHMLMALLIIVLIIYSMFLVNKGSKKLLINNSLIKNLVLISVLISLFQIVIGTQVREFIDIQNEILGQDKKSDWLNTPNFYFYFHRSFSILILLVNFTLLYLVKSKNYYSRLIEKIVFVIFIEIIVGITMYYGDFPVLSQPIHLLLATILFGLQFYWILHIKKNVI</sequence>
<keyword evidence="5 12" id="KW-1133">Transmembrane helix</keyword>
<reference evidence="13" key="1">
    <citation type="submission" date="2018-05" db="EMBL/GenBank/DDBJ databases">
        <authorList>
            <person name="Lanie J.A."/>
            <person name="Ng W.-L."/>
            <person name="Kazmierczak K.M."/>
            <person name="Andrzejewski T.M."/>
            <person name="Davidsen T.M."/>
            <person name="Wayne K.J."/>
            <person name="Tettelin H."/>
            <person name="Glass J.I."/>
            <person name="Rusch D."/>
            <person name="Podicherti R."/>
            <person name="Tsui H.-C.T."/>
            <person name="Winkler M.E."/>
        </authorList>
    </citation>
    <scope>NUCLEOTIDE SEQUENCE</scope>
</reference>
<keyword evidence="2" id="KW-1003">Cell membrane</keyword>
<dbReference type="EMBL" id="UINC01001542">
    <property type="protein sequence ID" value="SUZ83247.1"/>
    <property type="molecule type" value="Genomic_DNA"/>
</dbReference>
<feature type="transmembrane region" description="Helical" evidence="12">
    <location>
        <begin position="312"/>
        <end position="333"/>
    </location>
</feature>
<protein>
    <recommendedName>
        <fullName evidence="14">Cytochrome oxidase assembly protein</fullName>
    </recommendedName>
</protein>
<keyword evidence="8" id="KW-0350">Heme biosynthesis</keyword>
<proteinExistence type="predicted"/>
<evidence type="ECO:0000256" key="10">
    <source>
        <dbReference type="ARBA" id="ARBA00023157"/>
    </source>
</evidence>
<comment type="pathway">
    <text evidence="11">Porphyrin-containing compound metabolism.</text>
</comment>
<evidence type="ECO:0000256" key="2">
    <source>
        <dbReference type="ARBA" id="ARBA00022475"/>
    </source>
</evidence>
<dbReference type="PANTHER" id="PTHR35457">
    <property type="entry name" value="HEME A SYNTHASE"/>
    <property type="match status" value="1"/>
</dbReference>
<evidence type="ECO:0000256" key="12">
    <source>
        <dbReference type="SAM" id="Phobius"/>
    </source>
</evidence>
<feature type="transmembrane region" description="Helical" evidence="12">
    <location>
        <begin position="254"/>
        <end position="277"/>
    </location>
</feature>
<name>A0A381R038_9ZZZZ</name>
<evidence type="ECO:0000256" key="8">
    <source>
        <dbReference type="ARBA" id="ARBA00023133"/>
    </source>
</evidence>
<keyword evidence="4" id="KW-0479">Metal-binding</keyword>
<evidence type="ECO:0000256" key="11">
    <source>
        <dbReference type="ARBA" id="ARBA00023444"/>
    </source>
</evidence>
<dbReference type="InterPro" id="IPR003780">
    <property type="entry name" value="COX15/CtaA_fam"/>
</dbReference>
<evidence type="ECO:0000313" key="13">
    <source>
        <dbReference type="EMBL" id="SUZ83247.1"/>
    </source>
</evidence>
<evidence type="ECO:0000256" key="6">
    <source>
        <dbReference type="ARBA" id="ARBA00023002"/>
    </source>
</evidence>
<keyword evidence="10" id="KW-1015">Disulfide bond</keyword>
<feature type="transmembrane region" description="Helical" evidence="12">
    <location>
        <begin position="142"/>
        <end position="161"/>
    </location>
</feature>
<evidence type="ECO:0000256" key="7">
    <source>
        <dbReference type="ARBA" id="ARBA00023004"/>
    </source>
</evidence>
<evidence type="ECO:0000256" key="3">
    <source>
        <dbReference type="ARBA" id="ARBA00022692"/>
    </source>
</evidence>
<evidence type="ECO:0000256" key="9">
    <source>
        <dbReference type="ARBA" id="ARBA00023136"/>
    </source>
</evidence>
<keyword evidence="9 12" id="KW-0472">Membrane</keyword>
<dbReference type="Pfam" id="PF02628">
    <property type="entry name" value="COX15-CtaA"/>
    <property type="match status" value="2"/>
</dbReference>
<dbReference type="PANTHER" id="PTHR35457:SF1">
    <property type="entry name" value="HEME A SYNTHASE"/>
    <property type="match status" value="1"/>
</dbReference>
<gene>
    <name evidence="13" type="ORF">METZ01_LOCUS36101</name>
</gene>
<dbReference type="InterPro" id="IPR050450">
    <property type="entry name" value="COX15/CtaA_HemeA_synthase"/>
</dbReference>
<dbReference type="GO" id="GO:0006784">
    <property type="term" value="P:heme A biosynthetic process"/>
    <property type="evidence" value="ECO:0007669"/>
    <property type="project" value="InterPro"/>
</dbReference>
<feature type="transmembrane region" description="Helical" evidence="12">
    <location>
        <begin position="112"/>
        <end position="135"/>
    </location>
</feature>
<evidence type="ECO:0000256" key="5">
    <source>
        <dbReference type="ARBA" id="ARBA00022989"/>
    </source>
</evidence>
<evidence type="ECO:0008006" key="14">
    <source>
        <dbReference type="Google" id="ProtNLM"/>
    </source>
</evidence>
<comment type="subcellular location">
    <subcellularLocation>
        <location evidence="1">Membrane</location>
        <topology evidence="1">Multi-pass membrane protein</topology>
    </subcellularLocation>
</comment>
<keyword evidence="7" id="KW-0408">Iron</keyword>
<dbReference type="AlphaFoldDB" id="A0A381R038"/>
<feature type="transmembrane region" description="Helical" evidence="12">
    <location>
        <begin position="289"/>
        <end position="306"/>
    </location>
</feature>
<keyword evidence="3 12" id="KW-0812">Transmembrane</keyword>
<dbReference type="GO" id="GO:0016491">
    <property type="term" value="F:oxidoreductase activity"/>
    <property type="evidence" value="ECO:0007669"/>
    <property type="project" value="UniProtKB-KW"/>
</dbReference>
<evidence type="ECO:0000256" key="1">
    <source>
        <dbReference type="ARBA" id="ARBA00004141"/>
    </source>
</evidence>
<organism evidence="13">
    <name type="scientific">marine metagenome</name>
    <dbReference type="NCBI Taxonomy" id="408172"/>
    <lineage>
        <taxon>unclassified sequences</taxon>
        <taxon>metagenomes</taxon>
        <taxon>ecological metagenomes</taxon>
    </lineage>
</organism>
<evidence type="ECO:0000256" key="4">
    <source>
        <dbReference type="ARBA" id="ARBA00022723"/>
    </source>
</evidence>
<dbReference type="GO" id="GO:0016020">
    <property type="term" value="C:membrane"/>
    <property type="evidence" value="ECO:0007669"/>
    <property type="project" value="UniProtKB-SubCell"/>
</dbReference>
<accession>A0A381R038</accession>
<feature type="transmembrane region" description="Helical" evidence="12">
    <location>
        <begin position="207"/>
        <end position="225"/>
    </location>
</feature>
<feature type="transmembrane region" description="Helical" evidence="12">
    <location>
        <begin position="173"/>
        <end position="195"/>
    </location>
</feature>
<dbReference type="GO" id="GO:0046872">
    <property type="term" value="F:metal ion binding"/>
    <property type="evidence" value="ECO:0007669"/>
    <property type="project" value="UniProtKB-KW"/>
</dbReference>